<accession>A0ABW4ILW6</accession>
<evidence type="ECO:0000313" key="1">
    <source>
        <dbReference type="EMBL" id="MFD1657518.1"/>
    </source>
</evidence>
<name>A0ABW4ILW6_9ACTN</name>
<dbReference type="RefSeq" id="WP_381078758.1">
    <property type="nucleotide sequence ID" value="NZ_JBHUDX010000011.1"/>
</dbReference>
<dbReference type="InterPro" id="IPR045592">
    <property type="entry name" value="DUF6461"/>
</dbReference>
<gene>
    <name evidence="1" type="ORF">ACFSL4_04560</name>
</gene>
<dbReference type="EMBL" id="JBHUDX010000011">
    <property type="protein sequence ID" value="MFD1657518.1"/>
    <property type="molecule type" value="Genomic_DNA"/>
</dbReference>
<dbReference type="Proteomes" id="UP001597261">
    <property type="component" value="Unassembled WGS sequence"/>
</dbReference>
<keyword evidence="2" id="KW-1185">Reference proteome</keyword>
<protein>
    <submittedName>
        <fullName evidence="1">DUF6461 domain-containing protein</fullName>
    </submittedName>
</protein>
<organism evidence="1 2">
    <name type="scientific">Streptomyces caeni</name>
    <dbReference type="NCBI Taxonomy" id="2307231"/>
    <lineage>
        <taxon>Bacteria</taxon>
        <taxon>Bacillati</taxon>
        <taxon>Actinomycetota</taxon>
        <taxon>Actinomycetes</taxon>
        <taxon>Kitasatosporales</taxon>
        <taxon>Streptomycetaceae</taxon>
        <taxon>Streptomyces</taxon>
    </lineage>
</organism>
<sequence length="196" mass="21545">MTSTDGDRGLNVFREGDIPFYTLTFVRDLPPEELLTRMGADLTTVALREGTDLSDDFGDGLFDDDEPVVTTGIDGAWTWAWEQGGMHGLDERILSAVSAGTEAVALHYNEKPMHWFKYAVRGEIIVDFHTLQAIEPAGQEPGRLDEVMRPLGLVPGQVAPLHSVLGLVENAFGIRLTMPGAADDERWSGRLRPLPD</sequence>
<evidence type="ECO:0000313" key="2">
    <source>
        <dbReference type="Proteomes" id="UP001597261"/>
    </source>
</evidence>
<comment type="caution">
    <text evidence="1">The sequence shown here is derived from an EMBL/GenBank/DDBJ whole genome shotgun (WGS) entry which is preliminary data.</text>
</comment>
<dbReference type="Pfam" id="PF20062">
    <property type="entry name" value="DUF6461"/>
    <property type="match status" value="1"/>
</dbReference>
<reference evidence="2" key="1">
    <citation type="journal article" date="2019" name="Int. J. Syst. Evol. Microbiol.">
        <title>The Global Catalogue of Microorganisms (GCM) 10K type strain sequencing project: providing services to taxonomists for standard genome sequencing and annotation.</title>
        <authorList>
            <consortium name="The Broad Institute Genomics Platform"/>
            <consortium name="The Broad Institute Genome Sequencing Center for Infectious Disease"/>
            <person name="Wu L."/>
            <person name="Ma J."/>
        </authorList>
    </citation>
    <scope>NUCLEOTIDE SEQUENCE [LARGE SCALE GENOMIC DNA]</scope>
    <source>
        <strain evidence="2">CGMCC 1.12470</strain>
    </source>
</reference>
<proteinExistence type="predicted"/>